<reference evidence="2 4" key="2">
    <citation type="submission" date="2018-06" db="EMBL/GenBank/DDBJ databases">
        <title>Freshwater and sediment microbial communities from various areas in North America, analyzing microbe dynamics in response to fracking.</title>
        <authorList>
            <person name="Lamendella R."/>
        </authorList>
    </citation>
    <scope>NUCLEOTIDE SEQUENCE [LARGE SCALE GENOMIC DNA]</scope>
    <source>
        <strain evidence="2 4">99A</strain>
    </source>
</reference>
<dbReference type="InterPro" id="IPR011250">
    <property type="entry name" value="OMP/PagP_B-barrel"/>
</dbReference>
<dbReference type="Proteomes" id="UP000236547">
    <property type="component" value="Unassembled WGS sequence"/>
</dbReference>
<evidence type="ECO:0000313" key="2">
    <source>
        <dbReference type="EMBL" id="RAS60461.1"/>
    </source>
</evidence>
<comment type="caution">
    <text evidence="2">The sequence shown here is derived from an EMBL/GenBank/DDBJ whole genome shotgun (WGS) entry which is preliminary data.</text>
</comment>
<dbReference type="EMBL" id="QLTR01000022">
    <property type="protein sequence ID" value="RAS60461.1"/>
    <property type="molecule type" value="Genomic_DNA"/>
</dbReference>
<accession>A0A329E7W4</accession>
<evidence type="ECO:0000313" key="4">
    <source>
        <dbReference type="Proteomes" id="UP000248729"/>
    </source>
</evidence>
<proteinExistence type="predicted"/>
<dbReference type="AlphaFoldDB" id="A0A329E7W4"/>
<protein>
    <recommendedName>
        <fullName evidence="5">Outer membrane protein beta-barrel domain-containing protein</fullName>
    </recommendedName>
</protein>
<name>A0A329E7W4_VIBDI</name>
<gene>
    <name evidence="1" type="ORF">C1O25_20260</name>
    <name evidence="2" type="ORF">DET48_12223</name>
</gene>
<keyword evidence="3" id="KW-1185">Reference proteome</keyword>
<organism evidence="2 4">
    <name type="scientific">Vibrio diazotrophicus</name>
    <dbReference type="NCBI Taxonomy" id="685"/>
    <lineage>
        <taxon>Bacteria</taxon>
        <taxon>Pseudomonadati</taxon>
        <taxon>Pseudomonadota</taxon>
        <taxon>Gammaproteobacteria</taxon>
        <taxon>Vibrionales</taxon>
        <taxon>Vibrionaceae</taxon>
        <taxon>Vibrio</taxon>
    </lineage>
</organism>
<evidence type="ECO:0008006" key="5">
    <source>
        <dbReference type="Google" id="ProtNLM"/>
    </source>
</evidence>
<dbReference type="EMBL" id="POSM01000042">
    <property type="protein sequence ID" value="PNH97572.1"/>
    <property type="molecule type" value="Genomic_DNA"/>
</dbReference>
<evidence type="ECO:0000313" key="1">
    <source>
        <dbReference type="EMBL" id="PNH97572.1"/>
    </source>
</evidence>
<dbReference type="SUPFAM" id="SSF56925">
    <property type="entry name" value="OMPA-like"/>
    <property type="match status" value="1"/>
</dbReference>
<evidence type="ECO:0000313" key="3">
    <source>
        <dbReference type="Proteomes" id="UP000236547"/>
    </source>
</evidence>
<reference evidence="1 3" key="1">
    <citation type="submission" date="2018-01" db="EMBL/GenBank/DDBJ databases">
        <title>Draft genome sequences of six Vibrio diazotrophicus strains isolated from deep-sea sediments of the Baltic Sea.</title>
        <authorList>
            <person name="Castillo D."/>
            <person name="Vandieken V."/>
            <person name="Chiang O."/>
            <person name="Middelboe M."/>
        </authorList>
    </citation>
    <scope>NUCLEOTIDE SEQUENCE [LARGE SCALE GENOMIC DNA]</scope>
    <source>
        <strain evidence="1 3">65.10M</strain>
    </source>
</reference>
<sequence>MAFNDDEDFSKLFFEVGYSWVEPLYVDGDFDLDTEISSVFSLGYKVDDASWLMLNHQDVLSYTSISYKRSITKWAFDEQRFVPYFSVGLGMGSDEVGDVDINVFGVTGSFGVDYRVNSYVELTASVSLTDQSFEMDSSTESISTYGISNSVNFGVRIYPFEYRQLYV</sequence>
<dbReference type="Proteomes" id="UP000248729">
    <property type="component" value="Unassembled WGS sequence"/>
</dbReference>